<dbReference type="eggNOG" id="ENOG502T2PH">
    <property type="taxonomic scope" value="Eukaryota"/>
</dbReference>
<feature type="region of interest" description="Disordered" evidence="1">
    <location>
        <begin position="119"/>
        <end position="145"/>
    </location>
</feature>
<dbReference type="OrthoDB" id="4180362at2759"/>
<feature type="compositionally biased region" description="Basic and acidic residues" evidence="1">
    <location>
        <begin position="123"/>
        <end position="132"/>
    </location>
</feature>
<dbReference type="VEuPathDB" id="FungiDB:MCYG_05225"/>
<dbReference type="RefSeq" id="XP_002845356.1">
    <property type="nucleotide sequence ID" value="XM_002845310.1"/>
</dbReference>
<protein>
    <submittedName>
        <fullName evidence="2">Uncharacterized protein</fullName>
    </submittedName>
</protein>
<dbReference type="AlphaFoldDB" id="C5FRA3"/>
<dbReference type="Proteomes" id="UP000002035">
    <property type="component" value="Unassembled WGS sequence"/>
</dbReference>
<dbReference type="GeneID" id="9230312"/>
<keyword evidence="3" id="KW-1185">Reference proteome</keyword>
<dbReference type="HOGENOM" id="CLU_058490_3_2_1"/>
<reference evidence="3" key="1">
    <citation type="journal article" date="2012" name="MBio">
        <title>Comparative genome analysis of Trichophyton rubrum and related dermatophytes reveals candidate genes involved in infection.</title>
        <authorList>
            <person name="Martinez D.A."/>
            <person name="Oliver B.G."/>
            <person name="Graeser Y."/>
            <person name="Goldberg J.M."/>
            <person name="Li W."/>
            <person name="Martinez-Rossi N.M."/>
            <person name="Monod M."/>
            <person name="Shelest E."/>
            <person name="Barton R.C."/>
            <person name="Birch E."/>
            <person name="Brakhage A.A."/>
            <person name="Chen Z."/>
            <person name="Gurr S.J."/>
            <person name="Heiman D."/>
            <person name="Heitman J."/>
            <person name="Kosti I."/>
            <person name="Rossi A."/>
            <person name="Saif S."/>
            <person name="Samalova M."/>
            <person name="Saunders C.W."/>
            <person name="Shea T."/>
            <person name="Summerbell R.C."/>
            <person name="Xu J."/>
            <person name="Young S."/>
            <person name="Zeng Q."/>
            <person name="Birren B.W."/>
            <person name="Cuomo C.A."/>
            <person name="White T.C."/>
        </authorList>
    </citation>
    <scope>NUCLEOTIDE SEQUENCE [LARGE SCALE GENOMIC DNA]</scope>
    <source>
        <strain evidence="3">ATCC MYA-4605 / CBS 113480</strain>
    </source>
</reference>
<proteinExistence type="predicted"/>
<name>C5FRA3_ARTOC</name>
<evidence type="ECO:0000256" key="1">
    <source>
        <dbReference type="SAM" id="MobiDB-lite"/>
    </source>
</evidence>
<evidence type="ECO:0000313" key="2">
    <source>
        <dbReference type="EMBL" id="EEQ32406.1"/>
    </source>
</evidence>
<evidence type="ECO:0000313" key="3">
    <source>
        <dbReference type="Proteomes" id="UP000002035"/>
    </source>
</evidence>
<dbReference type="OMA" id="YTIFTHV"/>
<organism evidence="2 3">
    <name type="scientific">Arthroderma otae (strain ATCC MYA-4605 / CBS 113480)</name>
    <name type="common">Microsporum canis</name>
    <dbReference type="NCBI Taxonomy" id="554155"/>
    <lineage>
        <taxon>Eukaryota</taxon>
        <taxon>Fungi</taxon>
        <taxon>Dikarya</taxon>
        <taxon>Ascomycota</taxon>
        <taxon>Pezizomycotina</taxon>
        <taxon>Eurotiomycetes</taxon>
        <taxon>Eurotiomycetidae</taxon>
        <taxon>Onygenales</taxon>
        <taxon>Arthrodermataceae</taxon>
        <taxon>Microsporum</taxon>
    </lineage>
</organism>
<gene>
    <name evidence="2" type="ORF">MCYG_05225</name>
</gene>
<dbReference type="EMBL" id="DS995705">
    <property type="protein sequence ID" value="EEQ32406.1"/>
    <property type="molecule type" value="Genomic_DNA"/>
</dbReference>
<dbReference type="STRING" id="554155.C5FRA3"/>
<sequence length="280" mass="31977">MDHEIQQERAGLLGGLSSDTNEYRYPGLDGAKAIISREYDRFLDEHKSPHIVFTHTPQSEVDIIDSERLGRTDYHSSLQTLVITMPSLPHEEASRLFCGLVVLKAQSMGVRRLISFRGSTTTKAREREKQADESWGPRQRRGQPGKWPTIALEVAFSESQEKVKADMSWWLYRSNGAVLKAISIDIKRTSGNVYITLWERGAIPSRQHPQPEPRVVGEMRIYRGRDGRPTRVEGADLTIPFHDMLLRAPDTDWGEGDFIFTKEELLELAEDVWDDMEQLA</sequence>
<accession>C5FRA3</accession>